<protein>
    <submittedName>
        <fullName evidence="3">Thiol-disulfide isomerase or thioredoxin</fullName>
    </submittedName>
</protein>
<dbReference type="PROSITE" id="PS51257">
    <property type="entry name" value="PROKAR_LIPOPROTEIN"/>
    <property type="match status" value="1"/>
</dbReference>
<dbReference type="AlphaFoldDB" id="A0A1C6RAZ4"/>
<feature type="domain" description="Thioredoxin" evidence="2">
    <location>
        <begin position="35"/>
        <end position="171"/>
    </location>
</feature>
<evidence type="ECO:0000256" key="1">
    <source>
        <dbReference type="SAM" id="SignalP"/>
    </source>
</evidence>
<dbReference type="PANTHER" id="PTHR42852:SF17">
    <property type="entry name" value="THIOREDOXIN-LIKE PROTEIN HI_1115"/>
    <property type="match status" value="1"/>
</dbReference>
<keyword evidence="1" id="KW-0732">Signal</keyword>
<dbReference type="InterPro" id="IPR013766">
    <property type="entry name" value="Thioredoxin_domain"/>
</dbReference>
<dbReference type="SUPFAM" id="SSF52833">
    <property type="entry name" value="Thioredoxin-like"/>
    <property type="match status" value="1"/>
</dbReference>
<keyword evidence="3" id="KW-0413">Isomerase</keyword>
<reference evidence="3 4" key="1">
    <citation type="submission" date="2016-06" db="EMBL/GenBank/DDBJ databases">
        <authorList>
            <person name="Kjaerup R.B."/>
            <person name="Dalgaard T.S."/>
            <person name="Juul-Madsen H.R."/>
        </authorList>
    </citation>
    <scope>NUCLEOTIDE SEQUENCE [LARGE SCALE GENOMIC DNA]</scope>
    <source>
        <strain evidence="3 4">DSM 43818</strain>
    </source>
</reference>
<evidence type="ECO:0000259" key="2">
    <source>
        <dbReference type="PROSITE" id="PS51352"/>
    </source>
</evidence>
<dbReference type="EMBL" id="FMHT01000003">
    <property type="protein sequence ID" value="SCL14328.1"/>
    <property type="molecule type" value="Genomic_DNA"/>
</dbReference>
<dbReference type="InterPro" id="IPR036249">
    <property type="entry name" value="Thioredoxin-like_sf"/>
</dbReference>
<organism evidence="3 4">
    <name type="scientific">Micromonospora nigra</name>
    <dbReference type="NCBI Taxonomy" id="145857"/>
    <lineage>
        <taxon>Bacteria</taxon>
        <taxon>Bacillati</taxon>
        <taxon>Actinomycetota</taxon>
        <taxon>Actinomycetes</taxon>
        <taxon>Micromonosporales</taxon>
        <taxon>Micromonosporaceae</taxon>
        <taxon>Micromonospora</taxon>
    </lineage>
</organism>
<proteinExistence type="predicted"/>
<dbReference type="GO" id="GO:0016491">
    <property type="term" value="F:oxidoreductase activity"/>
    <property type="evidence" value="ECO:0007669"/>
    <property type="project" value="InterPro"/>
</dbReference>
<keyword evidence="4" id="KW-1185">Reference proteome</keyword>
<feature type="chain" id="PRO_5008744630" evidence="1">
    <location>
        <begin position="26"/>
        <end position="171"/>
    </location>
</feature>
<dbReference type="Pfam" id="PF00578">
    <property type="entry name" value="AhpC-TSA"/>
    <property type="match status" value="1"/>
</dbReference>
<evidence type="ECO:0000313" key="3">
    <source>
        <dbReference type="EMBL" id="SCL14328.1"/>
    </source>
</evidence>
<dbReference type="PANTHER" id="PTHR42852">
    <property type="entry name" value="THIOL:DISULFIDE INTERCHANGE PROTEIN DSBE"/>
    <property type="match status" value="1"/>
</dbReference>
<dbReference type="GO" id="GO:0016853">
    <property type="term" value="F:isomerase activity"/>
    <property type="evidence" value="ECO:0007669"/>
    <property type="project" value="UniProtKB-KW"/>
</dbReference>
<accession>A0A1C6RAZ4</accession>
<evidence type="ECO:0000313" key="4">
    <source>
        <dbReference type="Proteomes" id="UP000199699"/>
    </source>
</evidence>
<dbReference type="Gene3D" id="3.40.30.10">
    <property type="entry name" value="Glutaredoxin"/>
    <property type="match status" value="1"/>
</dbReference>
<dbReference type="InterPro" id="IPR000866">
    <property type="entry name" value="AhpC/TSA"/>
</dbReference>
<dbReference type="STRING" id="145857.GA0070616_0408"/>
<feature type="signal peptide" evidence="1">
    <location>
        <begin position="1"/>
        <end position="25"/>
    </location>
</feature>
<gene>
    <name evidence="3" type="ORF">GA0070616_0408</name>
</gene>
<dbReference type="Proteomes" id="UP000199699">
    <property type="component" value="Unassembled WGS sequence"/>
</dbReference>
<dbReference type="RefSeq" id="WP_091075214.1">
    <property type="nucleotide sequence ID" value="NZ_FMHT01000003.1"/>
</dbReference>
<sequence>MVIRRTSVTLVLVAALVLVGCGKDAAPGDDGVGPTPAAAADLTFTVATVDGGTFSGDRLRGKPAVLWFWAPWCSTCVSEAPTVKNLAGEYADRVAVVGVAGLGEPQAMREFVTMTGIDGFPQLADTEGLLWKRWEVTAQATFVVLDSEGAVAARGHLEPDELKRRVDGLVG</sequence>
<dbReference type="PROSITE" id="PS51352">
    <property type="entry name" value="THIOREDOXIN_2"/>
    <property type="match status" value="1"/>
</dbReference>
<dbReference type="GO" id="GO:0016209">
    <property type="term" value="F:antioxidant activity"/>
    <property type="evidence" value="ECO:0007669"/>
    <property type="project" value="InterPro"/>
</dbReference>
<dbReference type="InterPro" id="IPR050553">
    <property type="entry name" value="Thioredoxin_ResA/DsbE_sf"/>
</dbReference>
<dbReference type="OrthoDB" id="9790194at2"/>
<name>A0A1C6RAZ4_9ACTN</name>